<evidence type="ECO:0000256" key="16">
    <source>
        <dbReference type="ARBA" id="ARBA00032853"/>
    </source>
</evidence>
<evidence type="ECO:0000256" key="4">
    <source>
        <dbReference type="ARBA" id="ARBA00010561"/>
    </source>
</evidence>
<dbReference type="KEGG" id="gce:KYE46_06110"/>
<dbReference type="EMBL" id="CP079194">
    <property type="protein sequence ID" value="QXT40804.1"/>
    <property type="molecule type" value="Genomic_DNA"/>
</dbReference>
<dbReference type="GO" id="GO:0051073">
    <property type="term" value="F:adenosylcobinamide-GDP ribazoletransferase activity"/>
    <property type="evidence" value="ECO:0007669"/>
    <property type="project" value="UniProtKB-UniRule"/>
</dbReference>
<keyword evidence="7 19" id="KW-1003">Cell membrane</keyword>
<keyword evidence="12 19" id="KW-1133">Transmembrane helix</keyword>
<comment type="function">
    <text evidence="14 19">Joins adenosylcobinamide-GDP and alpha-ribazole to generate adenosylcobalamin (Ado-cobalamin). Also synthesizes adenosylcobalamin 5'-phosphate from adenosylcobinamide-GDP and alpha-ribazole 5'-phosphate.</text>
</comment>
<sequence>MAETDTDFRRLAPEPRDVIRAAQLLTRVPISGGDGTRGAEAAWAWPVVGLSVGLVQAFAGVIALSIGLPASVAAGLAIAVGLLLTGGLHEDGLADCADGFWGGMDRARRLDILKDSRIGAYGVLALIVAMGMRWALMASLLLHAPLALVAGAMLGRSAMAAVMAQLPFARDGGLAAQVGRPPMAAVWLGAICAILGAVIFAGFGAGLIAVVSAICATWGVAAVARAKIGGQTGDVLGATQVMSELAALTACVAVLS</sequence>
<comment type="pathway">
    <text evidence="3 19">Cofactor biosynthesis; adenosylcobalamin biosynthesis; adenosylcobalamin from cob(II)yrinate a,c-diamide: step 7/7.</text>
</comment>
<evidence type="ECO:0000256" key="14">
    <source>
        <dbReference type="ARBA" id="ARBA00025228"/>
    </source>
</evidence>
<dbReference type="GO" id="GO:0005886">
    <property type="term" value="C:plasma membrane"/>
    <property type="evidence" value="ECO:0007669"/>
    <property type="project" value="UniProtKB-SubCell"/>
</dbReference>
<dbReference type="UniPathway" id="UPA00148">
    <property type="reaction ID" value="UER00238"/>
</dbReference>
<evidence type="ECO:0000256" key="9">
    <source>
        <dbReference type="ARBA" id="ARBA00022679"/>
    </source>
</evidence>
<evidence type="ECO:0000256" key="1">
    <source>
        <dbReference type="ARBA" id="ARBA00001946"/>
    </source>
</evidence>
<evidence type="ECO:0000256" key="13">
    <source>
        <dbReference type="ARBA" id="ARBA00023136"/>
    </source>
</evidence>
<keyword evidence="21" id="KW-1185">Reference proteome</keyword>
<evidence type="ECO:0000256" key="19">
    <source>
        <dbReference type="HAMAP-Rule" id="MF_00719"/>
    </source>
</evidence>
<feature type="transmembrane region" description="Helical" evidence="19">
    <location>
        <begin position="142"/>
        <end position="163"/>
    </location>
</feature>
<gene>
    <name evidence="19" type="primary">cobS</name>
    <name evidence="20" type="ORF">KYE46_06110</name>
</gene>
<keyword evidence="11 19" id="KW-0460">Magnesium</keyword>
<evidence type="ECO:0000256" key="8">
    <source>
        <dbReference type="ARBA" id="ARBA00022573"/>
    </source>
</evidence>
<feature type="transmembrane region" description="Helical" evidence="19">
    <location>
        <begin position="118"/>
        <end position="136"/>
    </location>
</feature>
<evidence type="ECO:0000256" key="11">
    <source>
        <dbReference type="ARBA" id="ARBA00022842"/>
    </source>
</evidence>
<evidence type="ECO:0000256" key="12">
    <source>
        <dbReference type="ARBA" id="ARBA00022989"/>
    </source>
</evidence>
<feature type="transmembrane region" description="Helical" evidence="19">
    <location>
        <begin position="184"/>
        <end position="201"/>
    </location>
</feature>
<evidence type="ECO:0000256" key="5">
    <source>
        <dbReference type="ARBA" id="ARBA00013200"/>
    </source>
</evidence>
<keyword evidence="8 19" id="KW-0169">Cobalamin biosynthesis</keyword>
<dbReference type="Proteomes" id="UP000825009">
    <property type="component" value="Chromosome"/>
</dbReference>
<dbReference type="PANTHER" id="PTHR34148:SF1">
    <property type="entry name" value="ADENOSYLCOBINAMIDE-GDP RIBAZOLETRANSFERASE"/>
    <property type="match status" value="1"/>
</dbReference>
<accession>A0A8F6TZ29</accession>
<dbReference type="GO" id="GO:0009236">
    <property type="term" value="P:cobalamin biosynthetic process"/>
    <property type="evidence" value="ECO:0007669"/>
    <property type="project" value="UniProtKB-UniRule"/>
</dbReference>
<dbReference type="GO" id="GO:0008818">
    <property type="term" value="F:cobalamin 5'-phosphate synthase activity"/>
    <property type="evidence" value="ECO:0007669"/>
    <property type="project" value="UniProtKB-UniRule"/>
</dbReference>
<proteinExistence type="inferred from homology"/>
<evidence type="ECO:0000256" key="6">
    <source>
        <dbReference type="ARBA" id="ARBA00015850"/>
    </source>
</evidence>
<comment type="similarity">
    <text evidence="4 19">Belongs to the CobS family.</text>
</comment>
<name>A0A8F6TZ29_9RHOB</name>
<comment type="catalytic activity">
    <reaction evidence="17 19">
        <text>alpha-ribazole + adenosylcob(III)inamide-GDP = adenosylcob(III)alamin + GMP + H(+)</text>
        <dbReference type="Rhea" id="RHEA:16049"/>
        <dbReference type="ChEBI" id="CHEBI:10329"/>
        <dbReference type="ChEBI" id="CHEBI:15378"/>
        <dbReference type="ChEBI" id="CHEBI:18408"/>
        <dbReference type="ChEBI" id="CHEBI:58115"/>
        <dbReference type="ChEBI" id="CHEBI:60487"/>
        <dbReference type="EC" id="2.7.8.26"/>
    </reaction>
</comment>
<protein>
    <recommendedName>
        <fullName evidence="6 19">Adenosylcobinamide-GDP ribazoletransferase</fullName>
        <ecNumber evidence="5 19">2.7.8.26</ecNumber>
    </recommendedName>
    <alternativeName>
        <fullName evidence="16 19">Cobalamin synthase</fullName>
    </alternativeName>
    <alternativeName>
        <fullName evidence="15 19">Cobalamin-5'-phosphate synthase</fullName>
    </alternativeName>
</protein>
<keyword evidence="9 19" id="KW-0808">Transferase</keyword>
<dbReference type="RefSeq" id="WP_219004188.1">
    <property type="nucleotide sequence ID" value="NZ_CP079194.1"/>
</dbReference>
<comment type="cofactor">
    <cofactor evidence="1 19">
        <name>Mg(2+)</name>
        <dbReference type="ChEBI" id="CHEBI:18420"/>
    </cofactor>
</comment>
<evidence type="ECO:0000256" key="3">
    <source>
        <dbReference type="ARBA" id="ARBA00004663"/>
    </source>
</evidence>
<evidence type="ECO:0000256" key="18">
    <source>
        <dbReference type="ARBA" id="ARBA00049504"/>
    </source>
</evidence>
<dbReference type="EC" id="2.7.8.26" evidence="5 19"/>
<dbReference type="AlphaFoldDB" id="A0A8F6TZ29"/>
<keyword evidence="10 19" id="KW-0812">Transmembrane</keyword>
<dbReference type="HAMAP" id="MF_00719">
    <property type="entry name" value="CobS"/>
    <property type="match status" value="1"/>
</dbReference>
<dbReference type="InterPro" id="IPR003805">
    <property type="entry name" value="CobS"/>
</dbReference>
<reference evidence="20 21" key="1">
    <citation type="submission" date="2021-07" db="EMBL/GenBank/DDBJ databases">
        <title>A novel Jannaschia species isolated from marine dinoflagellate Ceratoperidinium margalefii.</title>
        <authorList>
            <person name="Jiang Y."/>
            <person name="Li Z."/>
        </authorList>
    </citation>
    <scope>NUCLEOTIDE SEQUENCE [LARGE SCALE GENOMIC DNA]</scope>
    <source>
        <strain evidence="20 21">J12C1-MA-4</strain>
    </source>
</reference>
<evidence type="ECO:0000256" key="15">
    <source>
        <dbReference type="ARBA" id="ARBA00032605"/>
    </source>
</evidence>
<evidence type="ECO:0000313" key="20">
    <source>
        <dbReference type="EMBL" id="QXT40804.1"/>
    </source>
</evidence>
<evidence type="ECO:0000256" key="10">
    <source>
        <dbReference type="ARBA" id="ARBA00022692"/>
    </source>
</evidence>
<evidence type="ECO:0000256" key="2">
    <source>
        <dbReference type="ARBA" id="ARBA00004651"/>
    </source>
</evidence>
<comment type="subcellular location">
    <subcellularLocation>
        <location evidence="2 19">Cell membrane</location>
        <topology evidence="2 19">Multi-pass membrane protein</topology>
    </subcellularLocation>
</comment>
<dbReference type="Pfam" id="PF02654">
    <property type="entry name" value="CobS"/>
    <property type="match status" value="1"/>
</dbReference>
<comment type="catalytic activity">
    <reaction evidence="18 19">
        <text>alpha-ribazole 5'-phosphate + adenosylcob(III)inamide-GDP = adenosylcob(III)alamin 5'-phosphate + GMP + H(+)</text>
        <dbReference type="Rhea" id="RHEA:23560"/>
        <dbReference type="ChEBI" id="CHEBI:15378"/>
        <dbReference type="ChEBI" id="CHEBI:57918"/>
        <dbReference type="ChEBI" id="CHEBI:58115"/>
        <dbReference type="ChEBI" id="CHEBI:60487"/>
        <dbReference type="ChEBI" id="CHEBI:60493"/>
        <dbReference type="EC" id="2.7.8.26"/>
    </reaction>
</comment>
<feature type="transmembrane region" description="Helical" evidence="19">
    <location>
        <begin position="57"/>
        <end position="84"/>
    </location>
</feature>
<organism evidence="20 21">
    <name type="scientific">Gymnodinialimonas ceratoperidinii</name>
    <dbReference type="NCBI Taxonomy" id="2856823"/>
    <lineage>
        <taxon>Bacteria</taxon>
        <taxon>Pseudomonadati</taxon>
        <taxon>Pseudomonadota</taxon>
        <taxon>Alphaproteobacteria</taxon>
        <taxon>Rhodobacterales</taxon>
        <taxon>Paracoccaceae</taxon>
        <taxon>Gymnodinialimonas</taxon>
    </lineage>
</organism>
<dbReference type="PANTHER" id="PTHR34148">
    <property type="entry name" value="ADENOSYLCOBINAMIDE-GDP RIBAZOLETRANSFERASE"/>
    <property type="match status" value="1"/>
</dbReference>
<evidence type="ECO:0000256" key="17">
    <source>
        <dbReference type="ARBA" id="ARBA00048623"/>
    </source>
</evidence>
<keyword evidence="13 19" id="KW-0472">Membrane</keyword>
<evidence type="ECO:0000313" key="21">
    <source>
        <dbReference type="Proteomes" id="UP000825009"/>
    </source>
</evidence>
<evidence type="ECO:0000256" key="7">
    <source>
        <dbReference type="ARBA" id="ARBA00022475"/>
    </source>
</evidence>